<protein>
    <submittedName>
        <fullName evidence="1">Uncharacterized protein</fullName>
    </submittedName>
</protein>
<comment type="caution">
    <text evidence="1">The sequence shown here is derived from an EMBL/GenBank/DDBJ whole genome shotgun (WGS) entry which is preliminary data.</text>
</comment>
<gene>
    <name evidence="1" type="ORF">GCM10011571_10670</name>
</gene>
<evidence type="ECO:0000313" key="2">
    <source>
        <dbReference type="Proteomes" id="UP000625210"/>
    </source>
</evidence>
<dbReference type="AlphaFoldDB" id="A0A8J2YDJ5"/>
<reference evidence="1" key="1">
    <citation type="journal article" date="2014" name="Int. J. Syst. Evol. Microbiol.">
        <title>Complete genome sequence of Corynebacterium casei LMG S-19264T (=DSM 44701T), isolated from a smear-ripened cheese.</title>
        <authorList>
            <consortium name="US DOE Joint Genome Institute (JGI-PGF)"/>
            <person name="Walter F."/>
            <person name="Albersmeier A."/>
            <person name="Kalinowski J."/>
            <person name="Ruckert C."/>
        </authorList>
    </citation>
    <scope>NUCLEOTIDE SEQUENCE</scope>
    <source>
        <strain evidence="1">CGMCC 1.15179</strain>
    </source>
</reference>
<dbReference type="RefSeq" id="WP_188646872.1">
    <property type="nucleotide sequence ID" value="NZ_BMHQ01000003.1"/>
</dbReference>
<evidence type="ECO:0000313" key="1">
    <source>
        <dbReference type="EMBL" id="GGE11222.1"/>
    </source>
</evidence>
<name>A0A8J2YDJ5_9BACL</name>
<dbReference type="InterPro" id="IPR054055">
    <property type="entry name" value="YpzH"/>
</dbReference>
<dbReference type="Proteomes" id="UP000625210">
    <property type="component" value="Unassembled WGS sequence"/>
</dbReference>
<dbReference type="Pfam" id="PF21835">
    <property type="entry name" value="YIEGIA_cap"/>
    <property type="match status" value="1"/>
</dbReference>
<sequence>MLGITIGQAILAVISTNKEKVAGGVPIFQASDNEELQHTAFSLEKILDGMTHQLDEETMIIVRHQ</sequence>
<proteinExistence type="predicted"/>
<organism evidence="1 2">
    <name type="scientific">Marinithermofilum abyssi</name>
    <dbReference type="NCBI Taxonomy" id="1571185"/>
    <lineage>
        <taxon>Bacteria</taxon>
        <taxon>Bacillati</taxon>
        <taxon>Bacillota</taxon>
        <taxon>Bacilli</taxon>
        <taxon>Bacillales</taxon>
        <taxon>Thermoactinomycetaceae</taxon>
        <taxon>Marinithermofilum</taxon>
    </lineage>
</organism>
<dbReference type="EMBL" id="BMHQ01000003">
    <property type="protein sequence ID" value="GGE11222.1"/>
    <property type="molecule type" value="Genomic_DNA"/>
</dbReference>
<reference evidence="1" key="2">
    <citation type="submission" date="2020-09" db="EMBL/GenBank/DDBJ databases">
        <authorList>
            <person name="Sun Q."/>
            <person name="Zhou Y."/>
        </authorList>
    </citation>
    <scope>NUCLEOTIDE SEQUENCE</scope>
    <source>
        <strain evidence="1">CGMCC 1.15179</strain>
    </source>
</reference>
<accession>A0A8J2YDJ5</accession>
<keyword evidence="2" id="KW-1185">Reference proteome</keyword>